<evidence type="ECO:0000313" key="2">
    <source>
        <dbReference type="Proteomes" id="UP000233140"/>
    </source>
</evidence>
<dbReference type="Ensembl" id="ENSMLET00000003082.1">
    <property type="protein sequence ID" value="ENSMLEP00000000760.1"/>
    <property type="gene ID" value="ENSMLEG00000002795.1"/>
</dbReference>
<name>A0A2K5XBX4_MANLE</name>
<dbReference type="AlphaFoldDB" id="A0A2K5XBX4"/>
<dbReference type="Proteomes" id="UP000233140">
    <property type="component" value="Unassembled WGS sequence"/>
</dbReference>
<reference evidence="1" key="2">
    <citation type="submission" date="2025-09" db="UniProtKB">
        <authorList>
            <consortium name="Ensembl"/>
        </authorList>
    </citation>
    <scope>IDENTIFICATION</scope>
</reference>
<reference evidence="1" key="1">
    <citation type="submission" date="2025-08" db="UniProtKB">
        <authorList>
            <consortium name="Ensembl"/>
        </authorList>
    </citation>
    <scope>IDENTIFICATION</scope>
</reference>
<dbReference type="OMA" id="KPPPWVD"/>
<evidence type="ECO:0000313" key="1">
    <source>
        <dbReference type="Ensembl" id="ENSMLEP00000000760.1"/>
    </source>
</evidence>
<dbReference type="GeneTree" id="ENSGT00910000147036"/>
<keyword evidence="2" id="KW-1185">Reference proteome</keyword>
<accession>A0A2K5XBX4</accession>
<sequence>MTEAVTTRAGQCREKHFMVTESNPAGNGCDEEALEHFVSTVSVDGKAKVCPSPTGDTKPPPWVDLTDIEVSLPTKEKRPETAMKTSTRYQKES</sequence>
<organism evidence="1 2">
    <name type="scientific">Mandrillus leucophaeus</name>
    <name type="common">Drill</name>
    <name type="synonym">Papio leucophaeus</name>
    <dbReference type="NCBI Taxonomy" id="9568"/>
    <lineage>
        <taxon>Eukaryota</taxon>
        <taxon>Metazoa</taxon>
        <taxon>Chordata</taxon>
        <taxon>Craniata</taxon>
        <taxon>Vertebrata</taxon>
        <taxon>Euteleostomi</taxon>
        <taxon>Mammalia</taxon>
        <taxon>Eutheria</taxon>
        <taxon>Euarchontoglires</taxon>
        <taxon>Primates</taxon>
        <taxon>Haplorrhini</taxon>
        <taxon>Catarrhini</taxon>
        <taxon>Cercopithecidae</taxon>
        <taxon>Cercopithecinae</taxon>
        <taxon>Mandrillus</taxon>
    </lineage>
</organism>
<protein>
    <submittedName>
        <fullName evidence="1">Uncharacterized protein</fullName>
    </submittedName>
</protein>
<proteinExistence type="predicted"/>